<keyword evidence="3" id="KW-0812">Transmembrane</keyword>
<evidence type="ECO:0000256" key="1">
    <source>
        <dbReference type="ARBA" id="ARBA00004401"/>
    </source>
</evidence>
<dbReference type="Pfam" id="PF00059">
    <property type="entry name" value="Lectin_C"/>
    <property type="match status" value="1"/>
</dbReference>
<dbReference type="Ensembl" id="ENSOANT00000011239.3">
    <property type="protein sequence ID" value="ENSOANP00000011237.3"/>
    <property type="gene ID" value="ENSOANG00000007062.3"/>
</dbReference>
<dbReference type="Gene3D" id="3.10.100.10">
    <property type="entry name" value="Mannose-Binding Protein A, subunit A"/>
    <property type="match status" value="1"/>
</dbReference>
<dbReference type="OMA" id="CKVYSAS"/>
<dbReference type="InParanoid" id="F7EQE6"/>
<dbReference type="Proteomes" id="UP000002279">
    <property type="component" value="Chromosome 17"/>
</dbReference>
<keyword evidence="3" id="KW-1133">Transmembrane helix</keyword>
<dbReference type="InterPro" id="IPR016186">
    <property type="entry name" value="C-type_lectin-like/link_sf"/>
</dbReference>
<feature type="domain" description="C-type lectin" evidence="4">
    <location>
        <begin position="80"/>
        <end position="183"/>
    </location>
</feature>
<accession>F7EQE6</accession>
<dbReference type="AlphaFoldDB" id="F7EQE6"/>
<proteinExistence type="predicted"/>
<dbReference type="eggNOG" id="KOG4297">
    <property type="taxonomic scope" value="Eukaryota"/>
</dbReference>
<dbReference type="GO" id="GO:0030246">
    <property type="term" value="F:carbohydrate binding"/>
    <property type="evidence" value="ECO:0007669"/>
    <property type="project" value="UniProtKB-KW"/>
</dbReference>
<keyword evidence="3" id="KW-0472">Membrane</keyword>
<dbReference type="PANTHER" id="PTHR45710">
    <property type="entry name" value="C-TYPE LECTIN DOMAIN-CONTAINING PROTEIN 180"/>
    <property type="match status" value="1"/>
</dbReference>
<dbReference type="GO" id="GO:0009897">
    <property type="term" value="C:external side of plasma membrane"/>
    <property type="evidence" value="ECO:0000318"/>
    <property type="project" value="GO_Central"/>
</dbReference>
<reference evidence="5" key="3">
    <citation type="submission" date="2025-09" db="UniProtKB">
        <authorList>
            <consortium name="Ensembl"/>
        </authorList>
    </citation>
    <scope>IDENTIFICATION</scope>
    <source>
        <strain evidence="5">Glennie</strain>
    </source>
</reference>
<keyword evidence="6" id="KW-1185">Reference proteome</keyword>
<dbReference type="GeneID" id="100681926"/>
<comment type="subcellular location">
    <subcellularLocation>
        <location evidence="1">Cell membrane</location>
        <topology evidence="1">Single-pass type II membrane protein</topology>
    </subcellularLocation>
</comment>
<dbReference type="InterPro" id="IPR050828">
    <property type="entry name" value="C-type_lectin/matrix_domain"/>
</dbReference>
<dbReference type="Bgee" id="ENSOANG00000007062">
    <property type="expression patterns" value="Expressed in testis and 3 other cell types or tissues"/>
</dbReference>
<dbReference type="HOGENOM" id="CLU_049894_8_6_1"/>
<feature type="transmembrane region" description="Helical" evidence="3">
    <location>
        <begin position="26"/>
        <end position="49"/>
    </location>
</feature>
<dbReference type="PANTHER" id="PTHR45710:SF35">
    <property type="entry name" value="C-TYPE LECTIN DOMAIN FAMILY 2 MEMBER D"/>
    <property type="match status" value="1"/>
</dbReference>
<dbReference type="OrthoDB" id="10059571at2759"/>
<dbReference type="InterPro" id="IPR016187">
    <property type="entry name" value="CTDL_fold"/>
</dbReference>
<dbReference type="SMART" id="SM00034">
    <property type="entry name" value="CLECT"/>
    <property type="match status" value="1"/>
</dbReference>
<dbReference type="InterPro" id="IPR001304">
    <property type="entry name" value="C-type_lectin-like"/>
</dbReference>
<sequence length="207" mass="23004">MEQGDHLSLPPPAEAPGCEPQKLRTVFMIVVSAVALIALIVLAVALGVADPGRRNTTVLQIPRSTCVENLITCPKSWLRFHKNCFYLSTEARTWEGSKSFCASLEATLSKITTKQELDLLKKQVGLFNFWIGLSRKKDSIWRWTDDNVFNSLFIITGGGECAYLDASGVKTASCNQPRRHLCSKAGFCRQKRGGIPHTTYGVERERT</sequence>
<dbReference type="InterPro" id="IPR033992">
    <property type="entry name" value="NKR-like_CTLD"/>
</dbReference>
<protein>
    <recommendedName>
        <fullName evidence="4">C-type lectin domain-containing protein</fullName>
    </recommendedName>
</protein>
<dbReference type="CDD" id="cd03593">
    <property type="entry name" value="CLECT_NK_receptors_like"/>
    <property type="match status" value="1"/>
</dbReference>
<name>F7EQE6_ORNAN</name>
<evidence type="ECO:0000256" key="3">
    <source>
        <dbReference type="SAM" id="Phobius"/>
    </source>
</evidence>
<reference evidence="5 6" key="1">
    <citation type="journal article" date="2008" name="Nature">
        <title>Genome analysis of the platypus reveals unique signatures of evolution.</title>
        <authorList>
            <person name="Warren W.C."/>
            <person name="Hillier L.W."/>
            <person name="Marshall Graves J.A."/>
            <person name="Birney E."/>
            <person name="Ponting C.P."/>
            <person name="Grutzner F."/>
            <person name="Belov K."/>
            <person name="Miller W."/>
            <person name="Clarke L."/>
            <person name="Chinwalla A.T."/>
            <person name="Yang S.P."/>
            <person name="Heger A."/>
            <person name="Locke D.P."/>
            <person name="Miethke P."/>
            <person name="Waters P.D."/>
            <person name="Veyrunes F."/>
            <person name="Fulton L."/>
            <person name="Fulton B."/>
            <person name="Graves T."/>
            <person name="Wallis J."/>
            <person name="Puente X.S."/>
            <person name="Lopez-Otin C."/>
            <person name="Ordonez G.R."/>
            <person name="Eichler E.E."/>
            <person name="Chen L."/>
            <person name="Cheng Z."/>
            <person name="Deakin J.E."/>
            <person name="Alsop A."/>
            <person name="Thompson K."/>
            <person name="Kirby P."/>
            <person name="Papenfuss A.T."/>
            <person name="Wakefield M.J."/>
            <person name="Olender T."/>
            <person name="Lancet D."/>
            <person name="Huttley G.A."/>
            <person name="Smit A.F."/>
            <person name="Pask A."/>
            <person name="Temple-Smith P."/>
            <person name="Batzer M.A."/>
            <person name="Walker J.A."/>
            <person name="Konkel M.K."/>
            <person name="Harris R.S."/>
            <person name="Whittington C.M."/>
            <person name="Wong E.S."/>
            <person name="Gemmell N.J."/>
            <person name="Buschiazzo E."/>
            <person name="Vargas Jentzsch I.M."/>
            <person name="Merkel A."/>
            <person name="Schmitz J."/>
            <person name="Zemann A."/>
            <person name="Churakov G."/>
            <person name="Kriegs J.O."/>
            <person name="Brosius J."/>
            <person name="Murchison E.P."/>
            <person name="Sachidanandam R."/>
            <person name="Smith C."/>
            <person name="Hannon G.J."/>
            <person name="Tsend-Ayush E."/>
            <person name="McMillan D."/>
            <person name="Attenborough R."/>
            <person name="Rens W."/>
            <person name="Ferguson-Smith M."/>
            <person name="Lefevre C.M."/>
            <person name="Sharp J.A."/>
            <person name="Nicholas K.R."/>
            <person name="Ray D.A."/>
            <person name="Kube M."/>
            <person name="Reinhardt R."/>
            <person name="Pringle T.H."/>
            <person name="Taylor J."/>
            <person name="Jones R.C."/>
            <person name="Nixon B."/>
            <person name="Dacheux J.L."/>
            <person name="Niwa H."/>
            <person name="Sekita Y."/>
            <person name="Huang X."/>
            <person name="Stark A."/>
            <person name="Kheradpour P."/>
            <person name="Kellis M."/>
            <person name="Flicek P."/>
            <person name="Chen Y."/>
            <person name="Webber C."/>
            <person name="Hardison R."/>
            <person name="Nelson J."/>
            <person name="Hallsworth-Pepin K."/>
            <person name="Delehaunty K."/>
            <person name="Markovic C."/>
            <person name="Minx P."/>
            <person name="Feng Y."/>
            <person name="Kremitzki C."/>
            <person name="Mitreva M."/>
            <person name="Glasscock J."/>
            <person name="Wylie T."/>
            <person name="Wohldmann P."/>
            <person name="Thiru P."/>
            <person name="Nhan M.N."/>
            <person name="Pohl C.S."/>
            <person name="Smith S.M."/>
            <person name="Hou S."/>
            <person name="Nefedov M."/>
            <person name="de Jong P.J."/>
            <person name="Renfree M.B."/>
            <person name="Mardis E.R."/>
            <person name="Wilson R.K."/>
        </authorList>
    </citation>
    <scope>NUCLEOTIDE SEQUENCE [LARGE SCALE GENOMIC DNA]</scope>
    <source>
        <strain evidence="5 6">Glennie</strain>
    </source>
</reference>
<keyword evidence="2" id="KW-0430">Lectin</keyword>
<gene>
    <name evidence="5" type="primary">LOC100681926</name>
</gene>
<dbReference type="GeneTree" id="ENSGT00940000154558"/>
<organism evidence="5 6">
    <name type="scientific">Ornithorhynchus anatinus</name>
    <name type="common">Duckbill platypus</name>
    <dbReference type="NCBI Taxonomy" id="9258"/>
    <lineage>
        <taxon>Eukaryota</taxon>
        <taxon>Metazoa</taxon>
        <taxon>Chordata</taxon>
        <taxon>Craniata</taxon>
        <taxon>Vertebrata</taxon>
        <taxon>Euteleostomi</taxon>
        <taxon>Mammalia</taxon>
        <taxon>Monotremata</taxon>
        <taxon>Ornithorhynchidae</taxon>
        <taxon>Ornithorhynchus</taxon>
    </lineage>
</organism>
<dbReference type="KEGG" id="oaa:100681926"/>
<dbReference type="SUPFAM" id="SSF56436">
    <property type="entry name" value="C-type lectin-like"/>
    <property type="match status" value="1"/>
</dbReference>
<evidence type="ECO:0000259" key="4">
    <source>
        <dbReference type="PROSITE" id="PS50041"/>
    </source>
</evidence>
<dbReference type="PROSITE" id="PS50041">
    <property type="entry name" value="C_TYPE_LECTIN_2"/>
    <property type="match status" value="1"/>
</dbReference>
<evidence type="ECO:0000313" key="6">
    <source>
        <dbReference type="Proteomes" id="UP000002279"/>
    </source>
</evidence>
<evidence type="ECO:0000256" key="2">
    <source>
        <dbReference type="ARBA" id="ARBA00022734"/>
    </source>
</evidence>
<dbReference type="RefSeq" id="XP_028937632.1">
    <property type="nucleotide sequence ID" value="XM_029081799.2"/>
</dbReference>
<evidence type="ECO:0000313" key="5">
    <source>
        <dbReference type="Ensembl" id="ENSOANP00000011237.3"/>
    </source>
</evidence>
<reference evidence="5" key="2">
    <citation type="submission" date="2025-08" db="UniProtKB">
        <authorList>
            <consortium name="Ensembl"/>
        </authorList>
    </citation>
    <scope>IDENTIFICATION</scope>
    <source>
        <strain evidence="5">Glennie</strain>
    </source>
</reference>